<feature type="compositionally biased region" description="Low complexity" evidence="1">
    <location>
        <begin position="46"/>
        <end position="55"/>
    </location>
</feature>
<sequence length="393" mass="44248">MAHNEPFLDDFVDFLETSGLLVGGRTSLSTPRGSGIEPATSRFDSDATSHASSSSEEPKKRKRNTRKENEKNRQRRYRQRLKDSRRDLLQQVDDLSAVLLELTRNKTHAKADIDTTDQEKLKPWVVIATRQRDYRLQSEVENKCLLAAINTQAAYIKDLCAVISSRSSASAHPKVPRFHAMATTRLQHLEGCYARIDSVMDASGVHSLPETTRNTVHRRSHDGEVAYFEHLVKMLIPFNFQQTCGGLWRLLNLQIGEKPDATAPVPANDVIDKSRMQKPLADGELFQHFVSRKYVEPKRLVIVWTMNYEGDGAFNGLRSDETGWICIQPSAMGTVIETCVQQVPIRGDQNQGREPAVGQFHRVLHNSLNGDKEMITSALEKLLLDDAATNVKC</sequence>
<gene>
    <name evidence="2" type="ORF">PHYBOEH_005944</name>
</gene>
<reference evidence="2" key="1">
    <citation type="submission" date="2021-02" db="EMBL/GenBank/DDBJ databases">
        <authorList>
            <person name="Palmer J.M."/>
        </authorList>
    </citation>
    <scope>NUCLEOTIDE SEQUENCE</scope>
    <source>
        <strain evidence="2">SCRP23</strain>
    </source>
</reference>
<protein>
    <recommendedName>
        <fullName evidence="4">BZIP domain-containing protein</fullName>
    </recommendedName>
</protein>
<evidence type="ECO:0000313" key="2">
    <source>
        <dbReference type="EMBL" id="KAG7393989.1"/>
    </source>
</evidence>
<keyword evidence="3" id="KW-1185">Reference proteome</keyword>
<dbReference type="AlphaFoldDB" id="A0A8T1WQJ0"/>
<dbReference type="Proteomes" id="UP000693981">
    <property type="component" value="Unassembled WGS sequence"/>
</dbReference>
<dbReference type="EMBL" id="JAGDFL010000309">
    <property type="protein sequence ID" value="KAG7393989.1"/>
    <property type="molecule type" value="Genomic_DNA"/>
</dbReference>
<evidence type="ECO:0000256" key="1">
    <source>
        <dbReference type="SAM" id="MobiDB-lite"/>
    </source>
</evidence>
<proteinExistence type="predicted"/>
<name>A0A8T1WQJ0_9STRA</name>
<dbReference type="OrthoDB" id="106086at2759"/>
<evidence type="ECO:0000313" key="3">
    <source>
        <dbReference type="Proteomes" id="UP000693981"/>
    </source>
</evidence>
<organism evidence="2 3">
    <name type="scientific">Phytophthora boehmeriae</name>
    <dbReference type="NCBI Taxonomy" id="109152"/>
    <lineage>
        <taxon>Eukaryota</taxon>
        <taxon>Sar</taxon>
        <taxon>Stramenopiles</taxon>
        <taxon>Oomycota</taxon>
        <taxon>Peronosporomycetes</taxon>
        <taxon>Peronosporales</taxon>
        <taxon>Peronosporaceae</taxon>
        <taxon>Phytophthora</taxon>
    </lineage>
</organism>
<comment type="caution">
    <text evidence="2">The sequence shown here is derived from an EMBL/GenBank/DDBJ whole genome shotgun (WGS) entry which is preliminary data.</text>
</comment>
<evidence type="ECO:0008006" key="4">
    <source>
        <dbReference type="Google" id="ProtNLM"/>
    </source>
</evidence>
<feature type="region of interest" description="Disordered" evidence="1">
    <location>
        <begin position="22"/>
        <end position="83"/>
    </location>
</feature>
<accession>A0A8T1WQJ0</accession>